<dbReference type="AlphaFoldDB" id="A0AAV5JXF8"/>
<accession>A0AAV5JXF8</accession>
<comment type="caution">
    <text evidence="1">The sequence shown here is derived from an EMBL/GenBank/DDBJ whole genome shotgun (WGS) entry which is preliminary data.</text>
</comment>
<gene>
    <name evidence="1" type="ORF">SLEP1_g27412</name>
</gene>
<dbReference type="PANTHER" id="PTHR37383:SF1">
    <property type="entry name" value="OS01G0694200 PROTEIN"/>
    <property type="match status" value="1"/>
</dbReference>
<dbReference type="EMBL" id="BPVZ01000046">
    <property type="protein sequence ID" value="GKV16835.1"/>
    <property type="molecule type" value="Genomic_DNA"/>
</dbReference>
<organism evidence="1 2">
    <name type="scientific">Rubroshorea leprosula</name>
    <dbReference type="NCBI Taxonomy" id="152421"/>
    <lineage>
        <taxon>Eukaryota</taxon>
        <taxon>Viridiplantae</taxon>
        <taxon>Streptophyta</taxon>
        <taxon>Embryophyta</taxon>
        <taxon>Tracheophyta</taxon>
        <taxon>Spermatophyta</taxon>
        <taxon>Magnoliopsida</taxon>
        <taxon>eudicotyledons</taxon>
        <taxon>Gunneridae</taxon>
        <taxon>Pentapetalae</taxon>
        <taxon>rosids</taxon>
        <taxon>malvids</taxon>
        <taxon>Malvales</taxon>
        <taxon>Dipterocarpaceae</taxon>
        <taxon>Rubroshorea</taxon>
    </lineage>
</organism>
<keyword evidence="2" id="KW-1185">Reference proteome</keyword>
<evidence type="ECO:0000313" key="1">
    <source>
        <dbReference type="EMBL" id="GKV16835.1"/>
    </source>
</evidence>
<evidence type="ECO:0000313" key="2">
    <source>
        <dbReference type="Proteomes" id="UP001054252"/>
    </source>
</evidence>
<dbReference type="PANTHER" id="PTHR37383">
    <property type="entry name" value="OS01G0694200 PROTEIN"/>
    <property type="match status" value="1"/>
</dbReference>
<sequence>MVVVQASKINLPTPSSLYYPQTTSFLFEPHSLSLALMHSDSSFSLFSSLSFPLLSLPQALTIPSPSSSSSFLLLQETQEDPNPRVLFIVGGPHKGTSKVLLRFYLLRNNESKVFDRAKVVSKQKGIDFDDKVGVLLDVNHGMKISIVGSVNFFALYSLSDAKVLIFGVKLVGDDDAVAVKLMRCAVIECCRPVFSMSISFGWLILGEENGVRVIDLRGLVKGKTRRVKNLASKEKLLNVSNSLIRDGDDFGGSSSEIPCNGSLDGKIEKHCVSGTSFCPGSGATHIKQAKLRSIKYIQETDESGACFVAFKEKEVKGLESTALPKMSVKTISIQALSPKKFLILDSSGELCILNVHKTAVGFNISCQLRQLPQSLKVQKLAVFPEMSSRIQTIWISDGYQSVQMMDIDTTYNEDDGSESEGKLMQTSVSQAIFTSEKVQDMIPTAAKSILILGQARSLYAYAVS</sequence>
<protein>
    <submittedName>
        <fullName evidence="1">Uncharacterized protein</fullName>
    </submittedName>
</protein>
<dbReference type="Proteomes" id="UP001054252">
    <property type="component" value="Unassembled WGS sequence"/>
</dbReference>
<proteinExistence type="predicted"/>
<reference evidence="1 2" key="1">
    <citation type="journal article" date="2021" name="Commun. Biol.">
        <title>The genome of Shorea leprosula (Dipterocarpaceae) highlights the ecological relevance of drought in aseasonal tropical rainforests.</title>
        <authorList>
            <person name="Ng K.K.S."/>
            <person name="Kobayashi M.J."/>
            <person name="Fawcett J.A."/>
            <person name="Hatakeyama M."/>
            <person name="Paape T."/>
            <person name="Ng C.H."/>
            <person name="Ang C.C."/>
            <person name="Tnah L.H."/>
            <person name="Lee C.T."/>
            <person name="Nishiyama T."/>
            <person name="Sese J."/>
            <person name="O'Brien M.J."/>
            <person name="Copetti D."/>
            <person name="Mohd Noor M.I."/>
            <person name="Ong R.C."/>
            <person name="Putra M."/>
            <person name="Sireger I.Z."/>
            <person name="Indrioko S."/>
            <person name="Kosugi Y."/>
            <person name="Izuno A."/>
            <person name="Isagi Y."/>
            <person name="Lee S.L."/>
            <person name="Shimizu K.K."/>
        </authorList>
    </citation>
    <scope>NUCLEOTIDE SEQUENCE [LARGE SCALE GENOMIC DNA]</scope>
    <source>
        <strain evidence="1">214</strain>
    </source>
</reference>
<name>A0AAV5JXF8_9ROSI</name>